<evidence type="ECO:0000313" key="3">
    <source>
        <dbReference type="Proteomes" id="UP001144396"/>
    </source>
</evidence>
<feature type="region of interest" description="Disordered" evidence="1">
    <location>
        <begin position="1"/>
        <end position="24"/>
    </location>
</feature>
<protein>
    <submittedName>
        <fullName evidence="2">Uncharacterized protein</fullName>
    </submittedName>
</protein>
<evidence type="ECO:0000313" key="2">
    <source>
        <dbReference type="EMBL" id="GLI26572.1"/>
    </source>
</evidence>
<sequence>MTDERAPLPDDSDATTPGTSRRGALRAAAWSVPVIAVAATAPQAAASVPSDEPPPDPDCQGWMRLEACHRDEDGDLYATVRAEVANPCDDPIEVQGFSLYTRTGLVTNEPGTVIPPGGSAFYDVVDHPVEGEFVIFYAYAPTPGGTIYQTATPDAVCD</sequence>
<accession>A0A9W6CWL4</accession>
<dbReference type="AlphaFoldDB" id="A0A9W6CWL4"/>
<dbReference type="Proteomes" id="UP001144396">
    <property type="component" value="Unassembled WGS sequence"/>
</dbReference>
<keyword evidence="3" id="KW-1185">Reference proteome</keyword>
<name>A0A9W6CWL4_9MICO</name>
<proteinExistence type="predicted"/>
<comment type="caution">
    <text evidence="2">The sequence shown here is derived from an EMBL/GenBank/DDBJ whole genome shotgun (WGS) entry which is preliminary data.</text>
</comment>
<organism evidence="2 3">
    <name type="scientific">Agromyces rhizosphaerae</name>
    <dbReference type="NCBI Taxonomy" id="88374"/>
    <lineage>
        <taxon>Bacteria</taxon>
        <taxon>Bacillati</taxon>
        <taxon>Actinomycetota</taxon>
        <taxon>Actinomycetes</taxon>
        <taxon>Micrococcales</taxon>
        <taxon>Microbacteriaceae</taxon>
        <taxon>Agromyces</taxon>
    </lineage>
</organism>
<dbReference type="PROSITE" id="PS51318">
    <property type="entry name" value="TAT"/>
    <property type="match status" value="1"/>
</dbReference>
<dbReference type="EMBL" id="BSDP01000001">
    <property type="protein sequence ID" value="GLI26572.1"/>
    <property type="molecule type" value="Genomic_DNA"/>
</dbReference>
<gene>
    <name evidence="2" type="ORF">ARHIZOSPH14_08140</name>
</gene>
<dbReference type="RefSeq" id="WP_281882584.1">
    <property type="nucleotide sequence ID" value="NZ_BSDP01000001.1"/>
</dbReference>
<reference evidence="2" key="1">
    <citation type="submission" date="2022-12" db="EMBL/GenBank/DDBJ databases">
        <title>Reference genome sequencing for broad-spectrum identification of bacterial and archaeal isolates by mass spectrometry.</title>
        <authorList>
            <person name="Sekiguchi Y."/>
            <person name="Tourlousse D.M."/>
        </authorList>
    </citation>
    <scope>NUCLEOTIDE SEQUENCE</scope>
    <source>
        <strain evidence="2">14</strain>
    </source>
</reference>
<dbReference type="InterPro" id="IPR006311">
    <property type="entry name" value="TAT_signal"/>
</dbReference>
<evidence type="ECO:0000256" key="1">
    <source>
        <dbReference type="SAM" id="MobiDB-lite"/>
    </source>
</evidence>